<evidence type="ECO:0000313" key="2">
    <source>
        <dbReference type="EMBL" id="KAF2092668.1"/>
    </source>
</evidence>
<dbReference type="EMBL" id="ML978143">
    <property type="protein sequence ID" value="KAF2092668.1"/>
    <property type="molecule type" value="Genomic_DNA"/>
</dbReference>
<accession>A0A9P4M0N7</accession>
<dbReference type="InterPro" id="IPR038883">
    <property type="entry name" value="AN11006-like"/>
</dbReference>
<organism evidence="2 3">
    <name type="scientific">Rhizodiscina lignyota</name>
    <dbReference type="NCBI Taxonomy" id="1504668"/>
    <lineage>
        <taxon>Eukaryota</taxon>
        <taxon>Fungi</taxon>
        <taxon>Dikarya</taxon>
        <taxon>Ascomycota</taxon>
        <taxon>Pezizomycotina</taxon>
        <taxon>Dothideomycetes</taxon>
        <taxon>Pleosporomycetidae</taxon>
        <taxon>Aulographales</taxon>
        <taxon>Rhizodiscinaceae</taxon>
        <taxon>Rhizodiscina</taxon>
    </lineage>
</organism>
<comment type="caution">
    <text evidence="2">The sequence shown here is derived from an EMBL/GenBank/DDBJ whole genome shotgun (WGS) entry which is preliminary data.</text>
</comment>
<protein>
    <submittedName>
        <fullName evidence="2">Uncharacterized protein</fullName>
    </submittedName>
</protein>
<dbReference type="PANTHER" id="PTHR42085:SF8">
    <property type="entry name" value="F-BOX DOMAIN-CONTAINING PROTEIN"/>
    <property type="match status" value="1"/>
</dbReference>
<gene>
    <name evidence="2" type="ORF">NA57DRAFT_62194</name>
</gene>
<name>A0A9P4M0N7_9PEZI</name>
<dbReference type="Proteomes" id="UP000799772">
    <property type="component" value="Unassembled WGS sequence"/>
</dbReference>
<keyword evidence="3" id="KW-1185">Reference proteome</keyword>
<evidence type="ECO:0000313" key="3">
    <source>
        <dbReference type="Proteomes" id="UP000799772"/>
    </source>
</evidence>
<evidence type="ECO:0000256" key="1">
    <source>
        <dbReference type="SAM" id="MobiDB-lite"/>
    </source>
</evidence>
<reference evidence="2" key="1">
    <citation type="journal article" date="2020" name="Stud. Mycol.">
        <title>101 Dothideomycetes genomes: a test case for predicting lifestyles and emergence of pathogens.</title>
        <authorList>
            <person name="Haridas S."/>
            <person name="Albert R."/>
            <person name="Binder M."/>
            <person name="Bloem J."/>
            <person name="Labutti K."/>
            <person name="Salamov A."/>
            <person name="Andreopoulos B."/>
            <person name="Baker S."/>
            <person name="Barry K."/>
            <person name="Bills G."/>
            <person name="Bluhm B."/>
            <person name="Cannon C."/>
            <person name="Castanera R."/>
            <person name="Culley D."/>
            <person name="Daum C."/>
            <person name="Ezra D."/>
            <person name="Gonzalez J."/>
            <person name="Henrissat B."/>
            <person name="Kuo A."/>
            <person name="Liang C."/>
            <person name="Lipzen A."/>
            <person name="Lutzoni F."/>
            <person name="Magnuson J."/>
            <person name="Mondo S."/>
            <person name="Nolan M."/>
            <person name="Ohm R."/>
            <person name="Pangilinan J."/>
            <person name="Park H.-J."/>
            <person name="Ramirez L."/>
            <person name="Alfaro M."/>
            <person name="Sun H."/>
            <person name="Tritt A."/>
            <person name="Yoshinaga Y."/>
            <person name="Zwiers L.-H."/>
            <person name="Turgeon B."/>
            <person name="Goodwin S."/>
            <person name="Spatafora J."/>
            <person name="Crous P."/>
            <person name="Grigoriev I."/>
        </authorList>
    </citation>
    <scope>NUCLEOTIDE SEQUENCE</scope>
    <source>
        <strain evidence="2">CBS 133067</strain>
    </source>
</reference>
<dbReference type="AlphaFoldDB" id="A0A9P4M0N7"/>
<dbReference type="OrthoDB" id="62952at2759"/>
<feature type="region of interest" description="Disordered" evidence="1">
    <location>
        <begin position="1"/>
        <end position="66"/>
    </location>
</feature>
<sequence length="309" mass="34657">MNQSYNIDPLPRLLNSKMPVTRSMSREKPSSTHSAASQIYPKVALTPATPKIPVARKPQESSKRHNLPMAAASTTLAAPNEQTPQSTESPSRLTIHSVEDESLDTLHTPQPLSFLALPGEIRNMIYRFALLADVPLKIRVESAPQEPPLLCTCHQIRAEARKIFYSDNGFSVHSTNYSVAPVLKFLKQHRIKEDGIQFSFRRYSKASLDGPSRYENEIEYIEAWYSGACNLRPTRKGCFKENPMKRDNFVKHQFWSIAKKMKEQGAAWAVAKAVLDSAGNLLEAGIHHHGFKPTLSRSCCTDPQNTSKN</sequence>
<proteinExistence type="predicted"/>
<dbReference type="PANTHER" id="PTHR42085">
    <property type="entry name" value="F-BOX DOMAIN-CONTAINING PROTEIN"/>
    <property type="match status" value="1"/>
</dbReference>